<evidence type="ECO:0000313" key="4">
    <source>
        <dbReference type="Proteomes" id="UP000184518"/>
    </source>
</evidence>
<protein>
    <submittedName>
        <fullName evidence="3">Uncharacterized conserved protein, implicated in type VI secretion and phage assembly</fullName>
    </submittedName>
</protein>
<name>A0A1M5EUC8_9FLAO</name>
<dbReference type="InterPro" id="IPR006531">
    <property type="entry name" value="Gp5/Vgr_OB"/>
</dbReference>
<dbReference type="Gene3D" id="3.55.50.10">
    <property type="entry name" value="Baseplate protein-like domains"/>
    <property type="match status" value="1"/>
</dbReference>
<keyword evidence="4" id="KW-1185">Reference proteome</keyword>
<dbReference type="RefSeq" id="WP_083531680.1">
    <property type="nucleotide sequence ID" value="NZ_FQUT01000007.1"/>
</dbReference>
<evidence type="ECO:0000259" key="2">
    <source>
        <dbReference type="Pfam" id="PF04717"/>
    </source>
</evidence>
<feature type="region of interest" description="Disordered" evidence="1">
    <location>
        <begin position="1"/>
        <end position="20"/>
    </location>
</feature>
<dbReference type="Gene3D" id="2.40.50.230">
    <property type="entry name" value="Gp5 N-terminal domain"/>
    <property type="match status" value="1"/>
</dbReference>
<dbReference type="Proteomes" id="UP000184518">
    <property type="component" value="Unassembled WGS sequence"/>
</dbReference>
<feature type="domain" description="Gp5/Type VI secretion system Vgr protein OB-fold" evidence="2">
    <location>
        <begin position="399"/>
        <end position="478"/>
    </location>
</feature>
<dbReference type="SUPFAM" id="SSF69255">
    <property type="entry name" value="gp5 N-terminal domain-like"/>
    <property type="match status" value="1"/>
</dbReference>
<reference evidence="4" key="1">
    <citation type="submission" date="2016-11" db="EMBL/GenBank/DDBJ databases">
        <authorList>
            <person name="Varghese N."/>
            <person name="Submissions S."/>
        </authorList>
    </citation>
    <scope>NUCLEOTIDE SEQUENCE [LARGE SCALE GENOMIC DNA]</scope>
    <source>
        <strain evidence="4">DSM 27619</strain>
    </source>
</reference>
<evidence type="ECO:0000313" key="3">
    <source>
        <dbReference type="EMBL" id="SHF82824.1"/>
    </source>
</evidence>
<evidence type="ECO:0000256" key="1">
    <source>
        <dbReference type="SAM" id="MobiDB-lite"/>
    </source>
</evidence>
<dbReference type="AlphaFoldDB" id="A0A1M5EUC8"/>
<dbReference type="Pfam" id="PF04717">
    <property type="entry name" value="Phage_base_V"/>
    <property type="match status" value="1"/>
</dbReference>
<dbReference type="EMBL" id="FQUT01000007">
    <property type="protein sequence ID" value="SHF82824.1"/>
    <property type="molecule type" value="Genomic_DNA"/>
</dbReference>
<dbReference type="InterPro" id="IPR037026">
    <property type="entry name" value="Vgr_OB-fold_dom_sf"/>
</dbReference>
<sequence length="643" mass="70742">MSSTPEPKGSAPFRPTQNADGISAHHHIGINRLVKLSIVVEGKVIKHYKHFSLKQSTQSHHEFTLTLAHDALGDLQNHTLEEANKFLGKRLTVIISYKDIENSPERTFVGVITGVGFSQEKMSLGNIVLSGYSPTILLDGAPHIQSFGGNQSVNMGMIADEVIKQGIDKSRFDVRIDTNDYSQIIYSSQYNETHYNYLARMAEAYGEQFYYDGEVLHFGKLPPQNKAIQLTYGSSASDIKVELKAVHTKPQFYGYNSNKNEKLVSGETPVQHVGDLAKTAYAHNDKIYKTPALQIAPIKATTHLDVEYSQKSASGSASVNVFSISGNTSVPFLHPGCMVDVQMRKTDSNETSYFTKIMTTEVTHEIDTIGHYKGTFEGIAADTGFLPKPDFTLPKAEPQTAIVISNADPEGQGRVQVRFDWQTNDTTHFIRMMSPDAGGTDQITQNRGYVAIPEVGDQVMVNFVHNHPDRPFVMGGMFHGGIGLGGGINNHLKSIQTRSGIRILMNDEEGSVKILDPSGNSYFMDGKGNIFMNAPKNFTLNAGENINITAGKDISVSAGENMTNTANDNITSIAGQDMIMTATGDIRETSDTRTEMVEKEFRRQSETSNEIAGEISMFSEVENMTMQSGKIVEFNSAEKSKLF</sequence>
<dbReference type="SUPFAM" id="SSF69279">
    <property type="entry name" value="Phage tail proteins"/>
    <property type="match status" value="1"/>
</dbReference>
<dbReference type="SUPFAM" id="SSF69349">
    <property type="entry name" value="Phage fibre proteins"/>
    <property type="match status" value="1"/>
</dbReference>
<proteinExistence type="predicted"/>
<accession>A0A1M5EUC8</accession>
<dbReference type="OrthoDB" id="727155at2"/>
<dbReference type="STRING" id="1416778.SAMN05443633_10763"/>
<gene>
    <name evidence="3" type="ORF">SAMN05443633_10763</name>
</gene>
<organism evidence="3 4">
    <name type="scientific">Chryseobacterium arachidis</name>
    <dbReference type="NCBI Taxonomy" id="1416778"/>
    <lineage>
        <taxon>Bacteria</taxon>
        <taxon>Pseudomonadati</taxon>
        <taxon>Bacteroidota</taxon>
        <taxon>Flavobacteriia</taxon>
        <taxon>Flavobacteriales</taxon>
        <taxon>Weeksellaceae</taxon>
        <taxon>Chryseobacterium group</taxon>
        <taxon>Chryseobacterium</taxon>
    </lineage>
</organism>